<accession>A0ABU2ZII7</accession>
<evidence type="ECO:0000259" key="2">
    <source>
        <dbReference type="PROSITE" id="PS50164"/>
    </source>
</evidence>
<evidence type="ECO:0000313" key="4">
    <source>
        <dbReference type="EMBL" id="MDT0575838.1"/>
    </source>
</evidence>
<evidence type="ECO:0000313" key="5">
    <source>
        <dbReference type="Proteomes" id="UP001259803"/>
    </source>
</evidence>
<gene>
    <name evidence="4" type="ORF">RM533_06530</name>
</gene>
<proteinExistence type="predicted"/>
<evidence type="ECO:0000259" key="3">
    <source>
        <dbReference type="PROSITE" id="PS51913"/>
    </source>
</evidence>
<evidence type="ECO:0000256" key="1">
    <source>
        <dbReference type="ARBA" id="ARBA00023163"/>
    </source>
</evidence>
<dbReference type="InterPro" id="IPR000305">
    <property type="entry name" value="GIY-YIG_endonuc"/>
</dbReference>
<organism evidence="4 5">
    <name type="scientific">Croceicoccus esteveae</name>
    <dbReference type="NCBI Taxonomy" id="3075597"/>
    <lineage>
        <taxon>Bacteria</taxon>
        <taxon>Pseudomonadati</taxon>
        <taxon>Pseudomonadota</taxon>
        <taxon>Alphaproteobacteria</taxon>
        <taxon>Sphingomonadales</taxon>
        <taxon>Erythrobacteraceae</taxon>
        <taxon>Croceicoccus</taxon>
    </lineage>
</organism>
<feature type="domain" description="HTH HARE-type" evidence="3">
    <location>
        <begin position="3"/>
        <end position="74"/>
    </location>
</feature>
<name>A0ABU2ZII7_9SPHN</name>
<feature type="domain" description="GIY-YIG" evidence="2">
    <location>
        <begin position="130"/>
        <end position="216"/>
    </location>
</feature>
<dbReference type="EMBL" id="JAVRHS010000003">
    <property type="protein sequence ID" value="MDT0575838.1"/>
    <property type="molecule type" value="Genomic_DNA"/>
</dbReference>
<dbReference type="PROSITE" id="PS50164">
    <property type="entry name" value="GIY_YIG"/>
    <property type="match status" value="1"/>
</dbReference>
<keyword evidence="1" id="KW-0804">Transcription</keyword>
<dbReference type="PROSITE" id="PS51913">
    <property type="entry name" value="HTH_HARE"/>
    <property type="match status" value="1"/>
</dbReference>
<keyword evidence="5" id="KW-1185">Reference proteome</keyword>
<dbReference type="Proteomes" id="UP001259803">
    <property type="component" value="Unassembled WGS sequence"/>
</dbReference>
<sequence length="251" mass="27808">MKMKWDDAIKRVMEEADGALHYLEIAERIIAAGYRTNLGATPHQTVSAKLSVSLKLPDTPFERVAPGEYMLKAALQKEGNKQPSVSPDVAETGLLTAFGMFWNRNAVVWNAKPRLLGRQGPGASQVDFADQIGVYLLHDRDRTVYVGRASEALHQRLKAHTADRLSGRWDRFSWFGLRSVNADGTLEAVSVHGSADRLIAAFEALLIEALEPPLNRKRGDNLASVENLQVDDPELQAIEQRRVLDQLSKAA</sequence>
<reference evidence="4 5" key="1">
    <citation type="submission" date="2023-09" db="EMBL/GenBank/DDBJ databases">
        <authorList>
            <person name="Rey-Velasco X."/>
        </authorList>
    </citation>
    <scope>NUCLEOTIDE SEQUENCE [LARGE SCALE GENOMIC DNA]</scope>
    <source>
        <strain evidence="4 5">F390</strain>
    </source>
</reference>
<dbReference type="Pfam" id="PF05066">
    <property type="entry name" value="HARE-HTH"/>
    <property type="match status" value="1"/>
</dbReference>
<dbReference type="CDD" id="cd00719">
    <property type="entry name" value="GIY-YIG_SF"/>
    <property type="match status" value="1"/>
</dbReference>
<dbReference type="Gene3D" id="3.40.1440.10">
    <property type="entry name" value="GIY-YIG endonuclease"/>
    <property type="match status" value="1"/>
</dbReference>
<protein>
    <submittedName>
        <fullName evidence="4">HTH domain-containing protein</fullName>
    </submittedName>
</protein>
<comment type="caution">
    <text evidence="4">The sequence shown here is derived from an EMBL/GenBank/DDBJ whole genome shotgun (WGS) entry which is preliminary data.</text>
</comment>
<dbReference type="RefSeq" id="WP_311340397.1">
    <property type="nucleotide sequence ID" value="NZ_JAVRHS010000003.1"/>
</dbReference>
<dbReference type="InterPro" id="IPR035901">
    <property type="entry name" value="GIY-YIG_endonuc_sf"/>
</dbReference>
<dbReference type="InterPro" id="IPR007759">
    <property type="entry name" value="Asxl_HARE-HTH"/>
</dbReference>